<dbReference type="Gene3D" id="1.50.10.10">
    <property type="match status" value="1"/>
</dbReference>
<dbReference type="Proteomes" id="UP000555756">
    <property type="component" value="Unassembled WGS sequence"/>
</dbReference>
<keyword evidence="2" id="KW-0326">Glycosidase</keyword>
<feature type="compositionally biased region" description="Low complexity" evidence="3">
    <location>
        <begin position="637"/>
        <end position="648"/>
    </location>
</feature>
<dbReference type="PROSITE" id="PS00927">
    <property type="entry name" value="TREHALASE_1"/>
    <property type="match status" value="1"/>
</dbReference>
<evidence type="ECO:0000256" key="1">
    <source>
        <dbReference type="ARBA" id="ARBA00022801"/>
    </source>
</evidence>
<dbReference type="EMBL" id="JABEQF010000003">
    <property type="protein sequence ID" value="MBB2189239.1"/>
    <property type="molecule type" value="Genomic_DNA"/>
</dbReference>
<dbReference type="InterPro" id="IPR001661">
    <property type="entry name" value="Glyco_hydro_37"/>
</dbReference>
<comment type="caution">
    <text evidence="4">The sequence shown here is derived from an EMBL/GenBank/DDBJ whole genome shotgun (WGS) entry which is preliminary data.</text>
</comment>
<dbReference type="PANTHER" id="PTHR23403">
    <property type="entry name" value="TREHALASE"/>
    <property type="match status" value="1"/>
</dbReference>
<dbReference type="NCBIfam" id="NF009773">
    <property type="entry name" value="PRK13270.1"/>
    <property type="match status" value="1"/>
</dbReference>
<evidence type="ECO:0000313" key="4">
    <source>
        <dbReference type="EMBL" id="MBB2189239.1"/>
    </source>
</evidence>
<dbReference type="GO" id="GO:0004555">
    <property type="term" value="F:alpha,alpha-trehalase activity"/>
    <property type="evidence" value="ECO:0007669"/>
    <property type="project" value="InterPro"/>
</dbReference>
<dbReference type="Pfam" id="PF01204">
    <property type="entry name" value="Trehalase"/>
    <property type="match status" value="1"/>
</dbReference>
<evidence type="ECO:0000256" key="2">
    <source>
        <dbReference type="ARBA" id="ARBA00023295"/>
    </source>
</evidence>
<gene>
    <name evidence="4" type="primary">treF</name>
    <name evidence="4" type="ORF">HLH34_04585</name>
</gene>
<dbReference type="SUPFAM" id="SSF48208">
    <property type="entry name" value="Six-hairpin glycosidases"/>
    <property type="match status" value="1"/>
</dbReference>
<feature type="region of interest" description="Disordered" evidence="3">
    <location>
        <begin position="582"/>
        <end position="692"/>
    </location>
</feature>
<feature type="compositionally biased region" description="Pro residues" evidence="3">
    <location>
        <begin position="604"/>
        <end position="620"/>
    </location>
</feature>
<keyword evidence="1" id="KW-0378">Hydrolase</keyword>
<dbReference type="AlphaFoldDB" id="A0A7W4PE96"/>
<dbReference type="PROSITE" id="PS00928">
    <property type="entry name" value="TREHALASE_2"/>
    <property type="match status" value="1"/>
</dbReference>
<evidence type="ECO:0000256" key="3">
    <source>
        <dbReference type="SAM" id="MobiDB-lite"/>
    </source>
</evidence>
<dbReference type="InterPro" id="IPR018232">
    <property type="entry name" value="Glyco_hydro_37_CS"/>
</dbReference>
<sequence>MAPAAVAQDVMQGAPPDSAAQAMLLPAPFPPPVAAVAPFGAALPPPAVYLARLPAGPAVAVPSADQQDLRPPSIALDGLFAAIGAAHVFDDAKTVADAIPDEAPDALLADYAAQKARPGFVLKDFVAQHFSVAPRRTVSYRRRPNEGVRDYITGMWEVLSRPPDTLVAHSSLLPLPYTYVVPGGRFSEMYYWDSYFTMIGLYEDGRIDLMRSMVRDIASLIDRYGHMPNGNRTYYLSRSEPPFFALMIDLLAMHDGQVAYTTFLPQLQREYDYWMDGAAQTAPGGAYRHVVRLPDGTVMNRHWDDLSTPRDESSPQDIATAAATNRPAAEVYRDLRAGGETGWDFSSRWLADGHTLSTIHTTDLLPIELNCLIAHLEQTLSHAYALSGNTALSARYAHEATARIDAIRRLLWDGKQGAFFDYDWKKGALSPVLSGATVMPLFLQMATPDQAKAVAATLRARLLKIGGLATTDRVSGQQWDAPNGWAPTQWMAIKGLNQYGIDDLAQEIAARWMGRVIGTYEKSGVLLEKYDVVNPVISPTGGKGGGEYPMQVGFGWTNGTLLGLMNRYPQDTRVVLDRNPRADQPAAQPLPPFNAYDVKGPVVDPAPVPQAQVPPAPLRPSSPEVAAPAVSPPAAPAPASGSADAAQPVQGHDGDGQKDGGPGLVHGPGPGGHDQQQGGDPQRVLDQHGPAQ</sequence>
<dbReference type="PANTHER" id="PTHR23403:SF1">
    <property type="entry name" value="TREHALASE"/>
    <property type="match status" value="1"/>
</dbReference>
<accession>A0A7W4PE96</accession>
<evidence type="ECO:0000313" key="5">
    <source>
        <dbReference type="Proteomes" id="UP000555756"/>
    </source>
</evidence>
<dbReference type="GO" id="GO:0005993">
    <property type="term" value="P:trehalose catabolic process"/>
    <property type="evidence" value="ECO:0007669"/>
    <property type="project" value="TreeGrafter"/>
</dbReference>
<dbReference type="NCBIfam" id="NF009774">
    <property type="entry name" value="PRK13271.1"/>
    <property type="match status" value="1"/>
</dbReference>
<proteinExistence type="predicted"/>
<dbReference type="InterPro" id="IPR008928">
    <property type="entry name" value="6-hairpin_glycosidase_sf"/>
</dbReference>
<feature type="compositionally biased region" description="Gly residues" evidence="3">
    <location>
        <begin position="659"/>
        <end position="672"/>
    </location>
</feature>
<reference evidence="4 5" key="1">
    <citation type="submission" date="2020-04" db="EMBL/GenBank/DDBJ databases">
        <title>Description of novel Gluconacetobacter.</title>
        <authorList>
            <person name="Sombolestani A."/>
        </authorList>
    </citation>
    <scope>NUCLEOTIDE SEQUENCE [LARGE SCALE GENOMIC DNA]</scope>
    <source>
        <strain evidence="4 5">LMG 21311</strain>
    </source>
</reference>
<feature type="compositionally biased region" description="Low complexity" evidence="3">
    <location>
        <begin position="673"/>
        <end position="682"/>
    </location>
</feature>
<dbReference type="InterPro" id="IPR012341">
    <property type="entry name" value="6hp_glycosidase-like_sf"/>
</dbReference>
<name>A0A7W4PE96_9PROT</name>
<organism evidence="4 5">
    <name type="scientific">Gluconacetobacter azotocaptans</name>
    <dbReference type="NCBI Taxonomy" id="142834"/>
    <lineage>
        <taxon>Bacteria</taxon>
        <taxon>Pseudomonadati</taxon>
        <taxon>Pseudomonadota</taxon>
        <taxon>Alphaproteobacteria</taxon>
        <taxon>Acetobacterales</taxon>
        <taxon>Acetobacteraceae</taxon>
        <taxon>Gluconacetobacter</taxon>
    </lineage>
</organism>
<dbReference type="PRINTS" id="PR00744">
    <property type="entry name" value="GLHYDRLASE37"/>
</dbReference>
<keyword evidence="5" id="KW-1185">Reference proteome</keyword>
<protein>
    <submittedName>
        <fullName evidence="4">Alpha,alpha-trehalase TreF</fullName>
    </submittedName>
</protein>